<evidence type="ECO:0000256" key="1">
    <source>
        <dbReference type="ARBA" id="ARBA00003777"/>
    </source>
</evidence>
<dbReference type="PANTHER" id="PTHR12930:SF0">
    <property type="entry name" value="RING FINGER PROTEIN 113B"/>
    <property type="match status" value="1"/>
</dbReference>
<evidence type="ECO:0000256" key="6">
    <source>
        <dbReference type="ARBA" id="ARBA00022833"/>
    </source>
</evidence>
<evidence type="ECO:0000313" key="12">
    <source>
        <dbReference type="EMBL" id="RCK67723.1"/>
    </source>
</evidence>
<sequence length="206" mass="23268">MFKKRTVKKQQVSKRKIEDVNESGDEDVQIVKKANGNTMESLLPKDTTTSSPPPRPVDTPDAAAVEIKSQKPLAKGELKPLAANIKTTIITDFQPDVCKDFKQTGYCGYGDTCKFLHIRDESKQKVPIKRDWEVGGKSKAKSNDDVPFKCVLCKEDYKSPIRTQCGHVYCKECFLTRYKVKKNAKCYICQENTNGVMIPVSRKEVK</sequence>
<dbReference type="OrthoDB" id="25761at2759"/>
<dbReference type="STRING" id="5486.A0A367YPB7"/>
<dbReference type="EMBL" id="QLNQ01000001">
    <property type="protein sequence ID" value="RCK67723.1"/>
    <property type="molecule type" value="Genomic_DNA"/>
</dbReference>
<feature type="compositionally biased region" description="Basic residues" evidence="9">
    <location>
        <begin position="1"/>
        <end position="14"/>
    </location>
</feature>
<dbReference type="GO" id="GO:0003677">
    <property type="term" value="F:DNA binding"/>
    <property type="evidence" value="ECO:0007669"/>
    <property type="project" value="UniProtKB-UniRule"/>
</dbReference>
<dbReference type="GO" id="GO:0005684">
    <property type="term" value="C:U2-type spliceosomal complex"/>
    <property type="evidence" value="ECO:0007669"/>
    <property type="project" value="TreeGrafter"/>
</dbReference>
<dbReference type="GO" id="GO:0008270">
    <property type="term" value="F:zinc ion binding"/>
    <property type="evidence" value="ECO:0007669"/>
    <property type="project" value="UniProtKB-KW"/>
</dbReference>
<dbReference type="InterPro" id="IPR001841">
    <property type="entry name" value="Znf_RING"/>
</dbReference>
<evidence type="ECO:0000256" key="2">
    <source>
        <dbReference type="ARBA" id="ARBA00009161"/>
    </source>
</evidence>
<feature type="compositionally biased region" description="Polar residues" evidence="9">
    <location>
        <begin position="35"/>
        <end position="50"/>
    </location>
</feature>
<evidence type="ECO:0000256" key="8">
    <source>
        <dbReference type="RuleBase" id="RU367110"/>
    </source>
</evidence>
<comment type="caution">
    <text evidence="12">The sequence shown here is derived from an EMBL/GenBank/DDBJ whole genome shotgun (WGS) entry which is preliminary data.</text>
</comment>
<evidence type="ECO:0000313" key="13">
    <source>
        <dbReference type="Proteomes" id="UP000253472"/>
    </source>
</evidence>
<dbReference type="InterPro" id="IPR036855">
    <property type="entry name" value="Znf_CCCH_sf"/>
</dbReference>
<dbReference type="Pfam" id="PF00642">
    <property type="entry name" value="zf-CCCH"/>
    <property type="match status" value="1"/>
</dbReference>
<dbReference type="InterPro" id="IPR000571">
    <property type="entry name" value="Znf_CCCH"/>
</dbReference>
<dbReference type="InterPro" id="IPR013083">
    <property type="entry name" value="Znf_RING/FYVE/PHD"/>
</dbReference>
<evidence type="ECO:0000256" key="5">
    <source>
        <dbReference type="ARBA" id="ARBA00022771"/>
    </source>
</evidence>
<evidence type="ECO:0000256" key="3">
    <source>
        <dbReference type="ARBA" id="ARBA00020647"/>
    </source>
</evidence>
<dbReference type="PANTHER" id="PTHR12930">
    <property type="entry name" value="ZINC FINGER PROTEIN 183"/>
    <property type="match status" value="1"/>
</dbReference>
<keyword evidence="4 7" id="KW-0479">Metal-binding</keyword>
<evidence type="ECO:0000256" key="9">
    <source>
        <dbReference type="SAM" id="MobiDB-lite"/>
    </source>
</evidence>
<dbReference type="SMART" id="SM00184">
    <property type="entry name" value="RING"/>
    <property type="match status" value="1"/>
</dbReference>
<feature type="domain" description="RING-type" evidence="10">
    <location>
        <begin position="150"/>
        <end position="190"/>
    </location>
</feature>
<keyword evidence="8" id="KW-0508">mRNA splicing</keyword>
<keyword evidence="13" id="KW-1185">Reference proteome</keyword>
<dbReference type="AlphaFoldDB" id="A0A367YPB7"/>
<keyword evidence="8" id="KW-0747">Spliceosome</keyword>
<keyword evidence="8" id="KW-0238">DNA-binding</keyword>
<keyword evidence="8" id="KW-0507">mRNA processing</keyword>
<dbReference type="GO" id="GO:0034247">
    <property type="term" value="P:snoRNA splicing"/>
    <property type="evidence" value="ECO:0007669"/>
    <property type="project" value="TreeGrafter"/>
</dbReference>
<dbReference type="SUPFAM" id="SSF57850">
    <property type="entry name" value="RING/U-box"/>
    <property type="match status" value="1"/>
</dbReference>
<evidence type="ECO:0000256" key="4">
    <source>
        <dbReference type="ARBA" id="ARBA00022723"/>
    </source>
</evidence>
<feature type="zinc finger region" description="C3H1-type" evidence="7">
    <location>
        <begin position="92"/>
        <end position="120"/>
    </location>
</feature>
<reference evidence="12 13" key="1">
    <citation type="submission" date="2018-06" db="EMBL/GenBank/DDBJ databases">
        <title>Whole genome sequencing of Candida tropicalis (genome annotated by CSBL at Korea University).</title>
        <authorList>
            <person name="Ahn J."/>
        </authorList>
    </citation>
    <scope>NUCLEOTIDE SEQUENCE [LARGE SCALE GENOMIC DNA]</scope>
    <source>
        <strain evidence="12 13">ATCC 20962</strain>
    </source>
</reference>
<dbReference type="InterPro" id="IPR027370">
    <property type="entry name" value="Znf-RING_euk"/>
</dbReference>
<dbReference type="Gene3D" id="3.30.40.10">
    <property type="entry name" value="Zinc/RING finger domain, C3HC4 (zinc finger)"/>
    <property type="match status" value="1"/>
</dbReference>
<dbReference type="Pfam" id="PF13445">
    <property type="entry name" value="zf-RING_UBOX"/>
    <property type="match status" value="1"/>
</dbReference>
<organism evidence="12 13">
    <name type="scientific">Candida viswanathii</name>
    <dbReference type="NCBI Taxonomy" id="5486"/>
    <lineage>
        <taxon>Eukaryota</taxon>
        <taxon>Fungi</taxon>
        <taxon>Dikarya</taxon>
        <taxon>Ascomycota</taxon>
        <taxon>Saccharomycotina</taxon>
        <taxon>Pichiomycetes</taxon>
        <taxon>Debaryomycetaceae</taxon>
        <taxon>Candida/Lodderomyces clade</taxon>
        <taxon>Candida</taxon>
    </lineage>
</organism>
<evidence type="ECO:0000259" key="11">
    <source>
        <dbReference type="PROSITE" id="PS50103"/>
    </source>
</evidence>
<feature type="region of interest" description="Disordered" evidence="9">
    <location>
        <begin position="1"/>
        <end position="60"/>
    </location>
</feature>
<dbReference type="PROSITE" id="PS50103">
    <property type="entry name" value="ZF_C3H1"/>
    <property type="match status" value="1"/>
</dbReference>
<comment type="similarity">
    <text evidence="2 8">Belongs to the CWC24 family.</text>
</comment>
<comment type="subunit">
    <text evidence="8">Associated with the spliceosome.</text>
</comment>
<name>A0A367YPB7_9ASCO</name>
<dbReference type="CDD" id="cd16539">
    <property type="entry name" value="RING-HC_RNF113A_B"/>
    <property type="match status" value="1"/>
</dbReference>
<dbReference type="Proteomes" id="UP000253472">
    <property type="component" value="Unassembled WGS sequence"/>
</dbReference>
<keyword evidence="6 7" id="KW-0862">Zinc</keyword>
<accession>A0A367YPB7</accession>
<keyword evidence="5 7" id="KW-0863">Zinc-finger</keyword>
<dbReference type="GO" id="GO:0006397">
    <property type="term" value="P:mRNA processing"/>
    <property type="evidence" value="ECO:0007669"/>
    <property type="project" value="UniProtKB-KW"/>
</dbReference>
<evidence type="ECO:0000259" key="10">
    <source>
        <dbReference type="PROSITE" id="PS50089"/>
    </source>
</evidence>
<comment type="subcellular location">
    <subcellularLocation>
        <location evidence="8">Nucleus</location>
    </subcellularLocation>
</comment>
<dbReference type="Gene3D" id="4.10.1000.10">
    <property type="entry name" value="Zinc finger, CCCH-type"/>
    <property type="match status" value="1"/>
</dbReference>
<dbReference type="PROSITE" id="PS50089">
    <property type="entry name" value="ZF_RING_2"/>
    <property type="match status" value="1"/>
</dbReference>
<evidence type="ECO:0000256" key="7">
    <source>
        <dbReference type="PROSITE-ProRule" id="PRU00723"/>
    </source>
</evidence>
<gene>
    <name evidence="12" type="primary">CWC24_0</name>
    <name evidence="12" type="ORF">Cantr_03477</name>
</gene>
<protein>
    <recommendedName>
        <fullName evidence="3 8">Pre-mRNA-splicing factor CWC24</fullName>
    </recommendedName>
</protein>
<dbReference type="SMART" id="SM00356">
    <property type="entry name" value="ZnF_C3H1"/>
    <property type="match status" value="1"/>
</dbReference>
<comment type="function">
    <text evidence="1 8">Involved in pre-mRNA splicing.</text>
</comment>
<keyword evidence="8" id="KW-0539">Nucleus</keyword>
<proteinExistence type="inferred from homology"/>
<feature type="domain" description="C3H1-type" evidence="11">
    <location>
        <begin position="92"/>
        <end position="120"/>
    </location>
</feature>
<dbReference type="InterPro" id="IPR039971">
    <property type="entry name" value="CWC24-like"/>
</dbReference>
<dbReference type="SUPFAM" id="SSF90229">
    <property type="entry name" value="CCCH zinc finger"/>
    <property type="match status" value="1"/>
</dbReference>